<organism evidence="1">
    <name type="scientific">Symploca sp. SIO1C4</name>
    <dbReference type="NCBI Taxonomy" id="2607765"/>
    <lineage>
        <taxon>Bacteria</taxon>
        <taxon>Bacillati</taxon>
        <taxon>Cyanobacteriota</taxon>
        <taxon>Cyanophyceae</taxon>
        <taxon>Coleofasciculales</taxon>
        <taxon>Coleofasciculaceae</taxon>
        <taxon>Symploca</taxon>
    </lineage>
</organism>
<dbReference type="AlphaFoldDB" id="A0A6B3NGI8"/>
<accession>A0A6B3NGI8</accession>
<proteinExistence type="predicted"/>
<sequence>MMAQNTRVRIEADIEAYVRAQSERVIGVSSQQLSAADLTTLTNRIIYEHKLAQSMMRQEFIPRFLSWLKGIATGDNNKVFALPKAQQPALIEAQDQDMIADFAAQFEGDNHAA</sequence>
<reference evidence="1" key="1">
    <citation type="submission" date="2019-11" db="EMBL/GenBank/DDBJ databases">
        <title>Genomic insights into an expanded diversity of filamentous marine cyanobacteria reveals the extraordinary biosynthetic potential of Moorea and Okeania.</title>
        <authorList>
            <person name="Ferreira Leao T."/>
            <person name="Wang M."/>
            <person name="Moss N."/>
            <person name="Da Silva R."/>
            <person name="Sanders J."/>
            <person name="Nurk S."/>
            <person name="Gurevich A."/>
            <person name="Humphrey G."/>
            <person name="Reher R."/>
            <person name="Zhu Q."/>
            <person name="Belda-Ferre P."/>
            <person name="Glukhov E."/>
            <person name="Rex R."/>
            <person name="Dorrestein P.C."/>
            <person name="Knight R."/>
            <person name="Pevzner P."/>
            <person name="Gerwick W.H."/>
            <person name="Gerwick L."/>
        </authorList>
    </citation>
    <scope>NUCLEOTIDE SEQUENCE</scope>
    <source>
        <strain evidence="1">SIO1C4</strain>
    </source>
</reference>
<comment type="caution">
    <text evidence="1">The sequence shown here is derived from an EMBL/GenBank/DDBJ whole genome shotgun (WGS) entry which is preliminary data.</text>
</comment>
<protein>
    <submittedName>
        <fullName evidence="1">Uncharacterized protein</fullName>
    </submittedName>
</protein>
<evidence type="ECO:0000313" key="1">
    <source>
        <dbReference type="EMBL" id="NER30783.1"/>
    </source>
</evidence>
<gene>
    <name evidence="1" type="ORF">F6J89_24985</name>
</gene>
<dbReference type="EMBL" id="JAAHFQ010000643">
    <property type="protein sequence ID" value="NER30783.1"/>
    <property type="molecule type" value="Genomic_DNA"/>
</dbReference>
<name>A0A6B3NGI8_9CYAN</name>